<name>A0A0J1ELX0_RHOIS</name>
<evidence type="ECO:0000313" key="2">
    <source>
        <dbReference type="Proteomes" id="UP000036367"/>
    </source>
</evidence>
<dbReference type="PATRIC" id="fig|595434.4.peg.1247"/>
<dbReference type="Proteomes" id="UP000036367">
    <property type="component" value="Unassembled WGS sequence"/>
</dbReference>
<protein>
    <submittedName>
        <fullName evidence="1">Uncharacterized protein</fullName>
    </submittedName>
</protein>
<dbReference type="AlphaFoldDB" id="A0A0J1ELX0"/>
<comment type="caution">
    <text evidence="1">The sequence shown here is derived from an EMBL/GenBank/DDBJ whole genome shotgun (WGS) entry which is preliminary data.</text>
</comment>
<organism evidence="1 2">
    <name type="scientific">Rhodopirellula islandica</name>
    <dbReference type="NCBI Taxonomy" id="595434"/>
    <lineage>
        <taxon>Bacteria</taxon>
        <taxon>Pseudomonadati</taxon>
        <taxon>Planctomycetota</taxon>
        <taxon>Planctomycetia</taxon>
        <taxon>Pirellulales</taxon>
        <taxon>Pirellulaceae</taxon>
        <taxon>Rhodopirellula</taxon>
    </lineage>
</organism>
<reference evidence="1" key="1">
    <citation type="submission" date="2015-05" db="EMBL/GenBank/DDBJ databases">
        <title>Permanent draft genome of Rhodopirellula islandicus K833.</title>
        <authorList>
            <person name="Kizina J."/>
            <person name="Richter M."/>
            <person name="Glockner F.O."/>
            <person name="Harder J."/>
        </authorList>
    </citation>
    <scope>NUCLEOTIDE SEQUENCE [LARGE SCALE GENOMIC DNA]</scope>
    <source>
        <strain evidence="1">K833</strain>
    </source>
</reference>
<sequence>MTVVSLGFSTRGFGRYPTRSASRGAATGELGWIEKVKLEIVN</sequence>
<gene>
    <name evidence="1" type="ORF">RISK_001299</name>
</gene>
<dbReference type="EMBL" id="LECT01000014">
    <property type="protein sequence ID" value="KLU06544.1"/>
    <property type="molecule type" value="Genomic_DNA"/>
</dbReference>
<accession>A0A0J1ELX0</accession>
<evidence type="ECO:0000313" key="1">
    <source>
        <dbReference type="EMBL" id="KLU06544.1"/>
    </source>
</evidence>
<keyword evidence="2" id="KW-1185">Reference proteome</keyword>
<proteinExistence type="predicted"/>